<evidence type="ECO:0000259" key="4">
    <source>
        <dbReference type="Pfam" id="PF00135"/>
    </source>
</evidence>
<keyword evidence="3" id="KW-0732">Signal</keyword>
<dbReference type="OrthoDB" id="408631at2759"/>
<dbReference type="Proteomes" id="UP000243723">
    <property type="component" value="Unassembled WGS sequence"/>
</dbReference>
<evidence type="ECO:0000256" key="2">
    <source>
        <dbReference type="ARBA" id="ARBA00022801"/>
    </source>
</evidence>
<dbReference type="GO" id="GO:0052689">
    <property type="term" value="F:carboxylic ester hydrolase activity"/>
    <property type="evidence" value="ECO:0007669"/>
    <property type="project" value="TreeGrafter"/>
</dbReference>
<name>A0A2P7YQC7_9PEZI</name>
<proteinExistence type="inferred from homology"/>
<organism evidence="5 6">
    <name type="scientific">Elsinoe australis</name>
    <dbReference type="NCBI Taxonomy" id="40998"/>
    <lineage>
        <taxon>Eukaryota</taxon>
        <taxon>Fungi</taxon>
        <taxon>Dikarya</taxon>
        <taxon>Ascomycota</taxon>
        <taxon>Pezizomycotina</taxon>
        <taxon>Dothideomycetes</taxon>
        <taxon>Dothideomycetidae</taxon>
        <taxon>Myriangiales</taxon>
        <taxon>Elsinoaceae</taxon>
        <taxon>Elsinoe</taxon>
    </lineage>
</organism>
<evidence type="ECO:0000313" key="6">
    <source>
        <dbReference type="Proteomes" id="UP000243723"/>
    </source>
</evidence>
<reference evidence="5 6" key="1">
    <citation type="submission" date="2017-05" db="EMBL/GenBank/DDBJ databases">
        <title>Draft genome sequence of Elsinoe australis.</title>
        <authorList>
            <person name="Cheng Q."/>
        </authorList>
    </citation>
    <scope>NUCLEOTIDE SEQUENCE [LARGE SCALE GENOMIC DNA]</scope>
    <source>
        <strain evidence="5 6">NL1</strain>
    </source>
</reference>
<dbReference type="SUPFAM" id="SSF53474">
    <property type="entry name" value="alpha/beta-Hydrolases"/>
    <property type="match status" value="1"/>
</dbReference>
<dbReference type="PROSITE" id="PS00941">
    <property type="entry name" value="CARBOXYLESTERASE_B_2"/>
    <property type="match status" value="1"/>
</dbReference>
<protein>
    <recommendedName>
        <fullName evidence="3">Carboxylic ester hydrolase</fullName>
        <ecNumber evidence="3">3.1.1.-</ecNumber>
    </recommendedName>
</protein>
<feature type="domain" description="Carboxylesterase type B" evidence="4">
    <location>
        <begin position="30"/>
        <end position="352"/>
    </location>
</feature>
<accession>A0A2P7YQC7</accession>
<dbReference type="Gene3D" id="3.40.50.1820">
    <property type="entry name" value="alpha/beta hydrolase"/>
    <property type="match status" value="2"/>
</dbReference>
<dbReference type="InterPro" id="IPR029058">
    <property type="entry name" value="AB_hydrolase_fold"/>
</dbReference>
<dbReference type="InterPro" id="IPR002018">
    <property type="entry name" value="CarbesteraseB"/>
</dbReference>
<dbReference type="InterPro" id="IPR050654">
    <property type="entry name" value="AChE-related_enzymes"/>
</dbReference>
<evidence type="ECO:0000256" key="3">
    <source>
        <dbReference type="RuleBase" id="RU361235"/>
    </source>
</evidence>
<comment type="similarity">
    <text evidence="1 3">Belongs to the type-B carboxylesterase/lipase family.</text>
</comment>
<dbReference type="EC" id="3.1.1.-" evidence="3"/>
<dbReference type="InterPro" id="IPR019819">
    <property type="entry name" value="Carboxylesterase_B_CS"/>
</dbReference>
<comment type="caution">
    <text evidence="5">The sequence shown here is derived from an EMBL/GenBank/DDBJ whole genome shotgun (WGS) entry which is preliminary data.</text>
</comment>
<sequence length="508" mass="54145">MRSAYLPTALFAQAFFAAAAPTPYSPDGLTVQTNAGPVSGFYNQTAPNVRQFLGIPFAQPPVEDLRFAPPQPAQLRSSTLNATAFGPSCMQKTSAAKTIYTERVPQFLISGGQSEDCLYLNVWAPEVSASEKAPLPVFIYIPGGGFTSGGANSVYKFPDQWIQRTQSHIVVIINYRVNVFGFPNAAGLEDSNVGLLDQRLAVEWTRDNIASFGGDPDRITLWGQSAGAASSNVYAYAYPEDPIISSFISDSGSATIAGSQDYSHTNFTALAGLVNCTNADAAAELACMRSVPASSLENVLSTYNATPALTFTPLWDNKTAFSNTTERALRGLVAKIPGILGSNTNEGAGFVPWSENGPGEATLRAVTQSVIACPVGVEVSNRQLVGLPTYRYQYAGNFSNVSPASWMGAYHSSDLPLLFGTHFQYRGQSTFYEYEVSQFMEALWLSFASNPTAGPKIANGFAWPQFNASSDTMVQFASGTTKVQLVSGQIIDSNCSGIVVAPRGGAPA</sequence>
<dbReference type="InterPro" id="IPR019826">
    <property type="entry name" value="Carboxylesterase_B_AS"/>
</dbReference>
<gene>
    <name evidence="5" type="ORF">B9Z65_1351</name>
</gene>
<evidence type="ECO:0000313" key="5">
    <source>
        <dbReference type="EMBL" id="PSK38160.1"/>
    </source>
</evidence>
<feature type="chain" id="PRO_5015021569" description="Carboxylic ester hydrolase" evidence="3">
    <location>
        <begin position="20"/>
        <end position="508"/>
    </location>
</feature>
<dbReference type="PANTHER" id="PTHR43918:SF4">
    <property type="entry name" value="CARBOXYLIC ESTER HYDROLASE"/>
    <property type="match status" value="1"/>
</dbReference>
<dbReference type="AlphaFoldDB" id="A0A2P7YQC7"/>
<dbReference type="EMBL" id="NHZQ01000404">
    <property type="protein sequence ID" value="PSK38160.1"/>
    <property type="molecule type" value="Genomic_DNA"/>
</dbReference>
<keyword evidence="6" id="KW-1185">Reference proteome</keyword>
<dbReference type="PROSITE" id="PS00122">
    <property type="entry name" value="CARBOXYLESTERASE_B_1"/>
    <property type="match status" value="1"/>
</dbReference>
<dbReference type="PANTHER" id="PTHR43918">
    <property type="entry name" value="ACETYLCHOLINESTERASE"/>
    <property type="match status" value="1"/>
</dbReference>
<keyword evidence="2 3" id="KW-0378">Hydrolase</keyword>
<dbReference type="STRING" id="40998.A0A2P7YQC7"/>
<evidence type="ECO:0000256" key="1">
    <source>
        <dbReference type="ARBA" id="ARBA00005964"/>
    </source>
</evidence>
<feature type="signal peptide" evidence="3">
    <location>
        <begin position="1"/>
        <end position="19"/>
    </location>
</feature>
<feature type="domain" description="Carboxylesterase type B" evidence="4">
    <location>
        <begin position="360"/>
        <end position="482"/>
    </location>
</feature>
<dbReference type="Pfam" id="PF00135">
    <property type="entry name" value="COesterase"/>
    <property type="match status" value="2"/>
</dbReference>